<evidence type="ECO:0000313" key="4">
    <source>
        <dbReference type="EMBL" id="EWC48372.1"/>
    </source>
</evidence>
<keyword evidence="5" id="KW-1185">Reference proteome</keyword>
<dbReference type="Pfam" id="PF12796">
    <property type="entry name" value="Ank_2"/>
    <property type="match status" value="1"/>
</dbReference>
<feature type="repeat" description="ANK" evidence="3">
    <location>
        <begin position="1"/>
        <end position="30"/>
    </location>
</feature>
<dbReference type="PROSITE" id="PS50088">
    <property type="entry name" value="ANK_REPEAT"/>
    <property type="match status" value="1"/>
</dbReference>
<dbReference type="InterPro" id="IPR002110">
    <property type="entry name" value="Ankyrin_rpt"/>
</dbReference>
<dbReference type="EMBL" id="KI966390">
    <property type="protein sequence ID" value="EWC48372.1"/>
    <property type="molecule type" value="Genomic_DNA"/>
</dbReference>
<dbReference type="PANTHER" id="PTHR24198">
    <property type="entry name" value="ANKYRIN REPEAT AND PROTEIN KINASE DOMAIN-CONTAINING PROTEIN"/>
    <property type="match status" value="1"/>
</dbReference>
<keyword evidence="1" id="KW-0677">Repeat</keyword>
<protein>
    <submittedName>
        <fullName evidence="4">Uncharacterized protein</fullName>
    </submittedName>
</protein>
<dbReference type="InterPro" id="IPR036770">
    <property type="entry name" value="Ankyrin_rpt-contain_sf"/>
</dbReference>
<evidence type="ECO:0000256" key="3">
    <source>
        <dbReference type="PROSITE-ProRule" id="PRU00023"/>
    </source>
</evidence>
<proteinExistence type="predicted"/>
<organism evidence="4 5">
    <name type="scientific">Drechslerella stenobrocha 248</name>
    <dbReference type="NCBI Taxonomy" id="1043628"/>
    <lineage>
        <taxon>Eukaryota</taxon>
        <taxon>Fungi</taxon>
        <taxon>Dikarya</taxon>
        <taxon>Ascomycota</taxon>
        <taxon>Pezizomycotina</taxon>
        <taxon>Orbiliomycetes</taxon>
        <taxon>Orbiliales</taxon>
        <taxon>Orbiliaceae</taxon>
        <taxon>Drechslerella</taxon>
    </lineage>
</organism>
<keyword evidence="2 3" id="KW-0040">ANK repeat</keyword>
<name>W7I8H3_9PEZI</name>
<evidence type="ECO:0000313" key="5">
    <source>
        <dbReference type="Proteomes" id="UP000024837"/>
    </source>
</evidence>
<dbReference type="PANTHER" id="PTHR24198:SF165">
    <property type="entry name" value="ANKYRIN REPEAT-CONTAINING PROTEIN-RELATED"/>
    <property type="match status" value="1"/>
</dbReference>
<dbReference type="Proteomes" id="UP000024837">
    <property type="component" value="Unassembled WGS sequence"/>
</dbReference>
<evidence type="ECO:0000256" key="1">
    <source>
        <dbReference type="ARBA" id="ARBA00022737"/>
    </source>
</evidence>
<dbReference type="SUPFAM" id="SSF48403">
    <property type="entry name" value="Ankyrin repeat"/>
    <property type="match status" value="1"/>
</dbReference>
<dbReference type="OrthoDB" id="20872at2759"/>
<dbReference type="Gene3D" id="1.25.40.20">
    <property type="entry name" value="Ankyrin repeat-containing domain"/>
    <property type="match status" value="1"/>
</dbReference>
<sequence length="82" mass="8775">MELLAAVRNGHEDTVALLLGHGADLTETTCDARHLFHLACIAGDLDLLGHVINVVDSDAKTPLHYAAEWGDLDWLGRCAGQA</sequence>
<accession>W7I8H3</accession>
<gene>
    <name evidence="4" type="ORF">DRE_02141</name>
</gene>
<dbReference type="AlphaFoldDB" id="W7I8H3"/>
<evidence type="ECO:0000256" key="2">
    <source>
        <dbReference type="ARBA" id="ARBA00023043"/>
    </source>
</evidence>
<reference evidence="4 5" key="1">
    <citation type="submission" date="2013-05" db="EMBL/GenBank/DDBJ databases">
        <title>Drechslerella stenobrocha genome reveals carnivorous origination and mechanical trapping mechanism of predatory fungi.</title>
        <authorList>
            <person name="Liu X."/>
            <person name="Zhang W."/>
            <person name="Liu K."/>
        </authorList>
    </citation>
    <scope>NUCLEOTIDE SEQUENCE [LARGE SCALE GENOMIC DNA]</scope>
    <source>
        <strain evidence="4 5">248</strain>
    </source>
</reference>
<dbReference type="HOGENOM" id="CLU_2558263_0_0_1"/>